<evidence type="ECO:0000256" key="1">
    <source>
        <dbReference type="SAM" id="MobiDB-lite"/>
    </source>
</evidence>
<feature type="region of interest" description="Disordered" evidence="1">
    <location>
        <begin position="1"/>
        <end position="41"/>
    </location>
</feature>
<name>A0AAU9R899_THLAR</name>
<reference evidence="2 3" key="1">
    <citation type="submission" date="2022-03" db="EMBL/GenBank/DDBJ databases">
        <authorList>
            <person name="Nunn A."/>
            <person name="Chopra R."/>
            <person name="Nunn A."/>
            <person name="Contreras Garrido A."/>
        </authorList>
    </citation>
    <scope>NUCLEOTIDE SEQUENCE [LARGE SCALE GENOMIC DNA]</scope>
</reference>
<dbReference type="Proteomes" id="UP000836841">
    <property type="component" value="Chromosome 1"/>
</dbReference>
<accession>A0AAU9R899</accession>
<proteinExistence type="predicted"/>
<evidence type="ECO:0000313" key="3">
    <source>
        <dbReference type="Proteomes" id="UP000836841"/>
    </source>
</evidence>
<dbReference type="EMBL" id="OU466857">
    <property type="protein sequence ID" value="CAH2036175.1"/>
    <property type="molecule type" value="Genomic_DNA"/>
</dbReference>
<evidence type="ECO:0000313" key="2">
    <source>
        <dbReference type="EMBL" id="CAH2036175.1"/>
    </source>
</evidence>
<keyword evidence="3" id="KW-1185">Reference proteome</keyword>
<gene>
    <name evidence="2" type="ORF">TAV2_LOCUS558</name>
</gene>
<organism evidence="2 3">
    <name type="scientific">Thlaspi arvense</name>
    <name type="common">Field penny-cress</name>
    <dbReference type="NCBI Taxonomy" id="13288"/>
    <lineage>
        <taxon>Eukaryota</taxon>
        <taxon>Viridiplantae</taxon>
        <taxon>Streptophyta</taxon>
        <taxon>Embryophyta</taxon>
        <taxon>Tracheophyta</taxon>
        <taxon>Spermatophyta</taxon>
        <taxon>Magnoliopsida</taxon>
        <taxon>eudicotyledons</taxon>
        <taxon>Gunneridae</taxon>
        <taxon>Pentapetalae</taxon>
        <taxon>rosids</taxon>
        <taxon>malvids</taxon>
        <taxon>Brassicales</taxon>
        <taxon>Brassicaceae</taxon>
        <taxon>Thlaspideae</taxon>
        <taxon>Thlaspi</taxon>
    </lineage>
</organism>
<sequence>MENKYEKTLNCSKLNKRQDEREGGGEEEEKSNLQKGEKKGRRRKVLLQWSLLLKDPNASTTSPCLISTIFPGLWLSEEVTTDAYNVPEAVET</sequence>
<protein>
    <submittedName>
        <fullName evidence="2">Uncharacterized protein</fullName>
    </submittedName>
</protein>
<dbReference type="AlphaFoldDB" id="A0AAU9R899"/>
<feature type="compositionally biased region" description="Basic and acidic residues" evidence="1">
    <location>
        <begin position="16"/>
        <end position="37"/>
    </location>
</feature>